<protein>
    <submittedName>
        <fullName evidence="2">Uncharacterized protein</fullName>
    </submittedName>
</protein>
<gene>
    <name evidence="2" type="ORF">B9Z19DRAFT_1094326</name>
</gene>
<comment type="caution">
    <text evidence="2">The sequence shown here is derived from an EMBL/GenBank/DDBJ whole genome shotgun (WGS) entry which is preliminary data.</text>
</comment>
<evidence type="ECO:0000256" key="1">
    <source>
        <dbReference type="SAM" id="MobiDB-lite"/>
    </source>
</evidence>
<dbReference type="STRING" id="42251.A0A2T6ZEB0"/>
<dbReference type="Proteomes" id="UP000244722">
    <property type="component" value="Unassembled WGS sequence"/>
</dbReference>
<keyword evidence="3" id="KW-1185">Reference proteome</keyword>
<dbReference type="EMBL" id="NESQ01000344">
    <property type="protein sequence ID" value="PUU73819.1"/>
    <property type="molecule type" value="Genomic_DNA"/>
</dbReference>
<accession>A0A2T6ZEB0</accession>
<feature type="compositionally biased region" description="Polar residues" evidence="1">
    <location>
        <begin position="61"/>
        <end position="72"/>
    </location>
</feature>
<sequence length="153" mass="17531">MSSRLILSFFPPPRLSLLLPPLTRTRTMQKYFTTTPTNRQNDEPPSSPPTTTTPTPKDLTQKLTDSLSNLSPASLPEDHVSEQDLQKLQSRFFAGDIYAPHDLSHAQQRSRRLRRSPRFDVCDLVGVNPVKEYKVGYVMFSFLFFPHFLYLCG</sequence>
<proteinExistence type="predicted"/>
<feature type="region of interest" description="Disordered" evidence="1">
    <location>
        <begin position="33"/>
        <end position="82"/>
    </location>
</feature>
<dbReference type="AlphaFoldDB" id="A0A2T6ZEB0"/>
<evidence type="ECO:0000313" key="3">
    <source>
        <dbReference type="Proteomes" id="UP000244722"/>
    </source>
</evidence>
<reference evidence="2 3" key="1">
    <citation type="submission" date="2017-04" db="EMBL/GenBank/DDBJ databases">
        <title>Draft genome sequence of Tuber borchii Vittad., a whitish edible truffle.</title>
        <authorList>
            <consortium name="DOE Joint Genome Institute"/>
            <person name="Murat C."/>
            <person name="Kuo A."/>
            <person name="Barry K.W."/>
            <person name="Clum A."/>
            <person name="Dockter R.B."/>
            <person name="Fauchery L."/>
            <person name="Iotti M."/>
            <person name="Kohler A."/>
            <person name="Labutti K."/>
            <person name="Lindquist E.A."/>
            <person name="Lipzen A."/>
            <person name="Ohm R.A."/>
            <person name="Wang M."/>
            <person name="Grigoriev I.V."/>
            <person name="Zambonelli A."/>
            <person name="Martin F.M."/>
        </authorList>
    </citation>
    <scope>NUCLEOTIDE SEQUENCE [LARGE SCALE GENOMIC DNA]</scope>
    <source>
        <strain evidence="2 3">Tbo3840</strain>
    </source>
</reference>
<name>A0A2T6ZEB0_TUBBO</name>
<organism evidence="2 3">
    <name type="scientific">Tuber borchii</name>
    <name type="common">White truffle</name>
    <dbReference type="NCBI Taxonomy" id="42251"/>
    <lineage>
        <taxon>Eukaryota</taxon>
        <taxon>Fungi</taxon>
        <taxon>Dikarya</taxon>
        <taxon>Ascomycota</taxon>
        <taxon>Pezizomycotina</taxon>
        <taxon>Pezizomycetes</taxon>
        <taxon>Pezizales</taxon>
        <taxon>Tuberaceae</taxon>
        <taxon>Tuber</taxon>
    </lineage>
</organism>
<dbReference type="OrthoDB" id="21463at2759"/>
<evidence type="ECO:0000313" key="2">
    <source>
        <dbReference type="EMBL" id="PUU73819.1"/>
    </source>
</evidence>